<dbReference type="Gene3D" id="2.160.20.70">
    <property type="match status" value="1"/>
</dbReference>
<name>A0A8J2T576_ZYGB2</name>
<protein>
    <submittedName>
        <fullName evidence="2">BN860_04588g1_1</fullName>
    </submittedName>
</protein>
<proteinExistence type="predicted"/>
<gene>
    <name evidence="2" type="ORF">BN860_04588g</name>
</gene>
<dbReference type="PANTHER" id="PTHR15139:SF0">
    <property type="entry name" value="TUBULIN-SPECIFIC CHAPERONE C"/>
    <property type="match status" value="1"/>
</dbReference>
<dbReference type="GO" id="GO:0005737">
    <property type="term" value="C:cytoplasm"/>
    <property type="evidence" value="ECO:0007669"/>
    <property type="project" value="TreeGrafter"/>
</dbReference>
<dbReference type="Proteomes" id="UP000019375">
    <property type="component" value="Unassembled WGS sequence"/>
</dbReference>
<dbReference type="AlphaFoldDB" id="A0A8J2T576"/>
<dbReference type="PROSITE" id="PS51329">
    <property type="entry name" value="C_CAP_COFACTOR_C"/>
    <property type="match status" value="1"/>
</dbReference>
<evidence type="ECO:0000259" key="1">
    <source>
        <dbReference type="PROSITE" id="PS51329"/>
    </source>
</evidence>
<dbReference type="OrthoDB" id="4035763at2759"/>
<organism evidence="2 3">
    <name type="scientific">Zygosaccharomyces bailii (strain CLIB 213 / ATCC 58445 / CBS 680 / BCRC 21525 / NBRC 1098 / NCYC 1416 / NRRL Y-2227)</name>
    <dbReference type="NCBI Taxonomy" id="1333698"/>
    <lineage>
        <taxon>Eukaryota</taxon>
        <taxon>Fungi</taxon>
        <taxon>Dikarya</taxon>
        <taxon>Ascomycota</taxon>
        <taxon>Saccharomycotina</taxon>
        <taxon>Saccharomycetes</taxon>
        <taxon>Saccharomycetales</taxon>
        <taxon>Saccharomycetaceae</taxon>
        <taxon>Zygosaccharomyces</taxon>
    </lineage>
</organism>
<feature type="domain" description="C-CAP/cofactor C-like" evidence="1">
    <location>
        <begin position="99"/>
        <end position="229"/>
    </location>
</feature>
<evidence type="ECO:0000313" key="2">
    <source>
        <dbReference type="EMBL" id="CDF88201.1"/>
    </source>
</evidence>
<dbReference type="PANTHER" id="PTHR15139">
    <property type="entry name" value="TUBULIN FOLDING COFACTOR C"/>
    <property type="match status" value="1"/>
</dbReference>
<dbReference type="EMBL" id="HG316455">
    <property type="protein sequence ID" value="CDF88201.1"/>
    <property type="molecule type" value="Genomic_DNA"/>
</dbReference>
<dbReference type="InterPro" id="IPR016098">
    <property type="entry name" value="CAP/MinC_C"/>
</dbReference>
<sequence>MSQEFVEKRDNLLREVQAGEDACLLKEHAHQLQNLLNHIAPELAPYDLQRYSKDTNEILKLLDVKAPTAVKSFQFKKKPKFKRKEEATVTATGNDYKLPTKDQVIYLQERSAVYENLQGCVLENDHSIALTGSLTLKKLVSCTINLREIPFDEGSIMMVDCNACSIFLNAGRNTQIRLHNLQNCKLLIRPVKGFRQIVVMENCHNTILHESCRSSITVQEFDNLALTKEDATKNYQFQAFDWPWQEDSLLHS</sequence>
<dbReference type="GO" id="GO:0007021">
    <property type="term" value="P:tubulin complex assembly"/>
    <property type="evidence" value="ECO:0007669"/>
    <property type="project" value="TreeGrafter"/>
</dbReference>
<keyword evidence="3" id="KW-1185">Reference proteome</keyword>
<reference evidence="3" key="1">
    <citation type="journal article" date="2013" name="Genome Announc.">
        <title>Genome sequence of the food spoilage yeast Zygosaccharomyces bailii CLIB 213(T).</title>
        <authorList>
            <person name="Galeote V."/>
            <person name="Bigey F."/>
            <person name="Devillers H."/>
            <person name="Neuveglise C."/>
            <person name="Dequin S."/>
        </authorList>
    </citation>
    <scope>NUCLEOTIDE SEQUENCE [LARGE SCALE GENOMIC DNA]</scope>
    <source>
        <strain evidence="3">CLIB 213 / ATCC 58445 / CBS 680 / CCRC 21525 / NBRC 1098 / NCYC 1416 / NRRL Y-2227</strain>
    </source>
</reference>
<dbReference type="InterPro" id="IPR027684">
    <property type="entry name" value="TBCC"/>
</dbReference>
<evidence type="ECO:0000313" key="3">
    <source>
        <dbReference type="Proteomes" id="UP000019375"/>
    </source>
</evidence>
<dbReference type="GO" id="GO:0007023">
    <property type="term" value="P:post-chaperonin tubulin folding pathway"/>
    <property type="evidence" value="ECO:0007669"/>
    <property type="project" value="InterPro"/>
</dbReference>
<dbReference type="InterPro" id="IPR017901">
    <property type="entry name" value="C-CAP_CF_C-like"/>
</dbReference>
<accession>A0A8J2T576</accession>